<protein>
    <submittedName>
        <fullName evidence="5">LEU/ILE/VAL-binding lipoprotein transmembrane</fullName>
    </submittedName>
</protein>
<evidence type="ECO:0000256" key="3">
    <source>
        <dbReference type="SAM" id="MobiDB-lite"/>
    </source>
</evidence>
<keyword evidence="5" id="KW-0472">Membrane</keyword>
<dbReference type="EMBL" id="CT573213">
    <property type="protein sequence ID" value="CAJ63507.1"/>
    <property type="molecule type" value="Genomic_DNA"/>
</dbReference>
<dbReference type="InterPro" id="IPR028082">
    <property type="entry name" value="Peripla_BP_I"/>
</dbReference>
<dbReference type="InterPro" id="IPR028081">
    <property type="entry name" value="Leu-bd"/>
</dbReference>
<dbReference type="Proteomes" id="UP000000657">
    <property type="component" value="Chromosome"/>
</dbReference>
<dbReference type="SUPFAM" id="SSF53822">
    <property type="entry name" value="Periplasmic binding protein-like I"/>
    <property type="match status" value="1"/>
</dbReference>
<keyword evidence="5" id="KW-0812">Transmembrane</keyword>
<keyword evidence="6" id="KW-1185">Reference proteome</keyword>
<dbReference type="AlphaFoldDB" id="Q0RG82"/>
<dbReference type="KEGG" id="fal:FRAAL4866"/>
<dbReference type="Pfam" id="PF13458">
    <property type="entry name" value="Peripla_BP_6"/>
    <property type="match status" value="1"/>
</dbReference>
<proteinExistence type="inferred from homology"/>
<dbReference type="PANTHER" id="PTHR47235">
    <property type="entry name" value="BLR6548 PROTEIN"/>
    <property type="match status" value="1"/>
</dbReference>
<dbReference type="PANTHER" id="PTHR47235:SF1">
    <property type="entry name" value="BLR6548 PROTEIN"/>
    <property type="match status" value="1"/>
</dbReference>
<dbReference type="eggNOG" id="COG0683">
    <property type="taxonomic scope" value="Bacteria"/>
</dbReference>
<gene>
    <name evidence="5" type="ordered locus">FRAAL4866</name>
</gene>
<dbReference type="STRING" id="326424.FRAAL4866"/>
<evidence type="ECO:0000259" key="4">
    <source>
        <dbReference type="Pfam" id="PF13458"/>
    </source>
</evidence>
<accession>Q0RG82</accession>
<keyword evidence="5" id="KW-0449">Lipoprotein</keyword>
<feature type="domain" description="Leucine-binding protein" evidence="4">
    <location>
        <begin position="26"/>
        <end position="366"/>
    </location>
</feature>
<feature type="region of interest" description="Disordered" evidence="3">
    <location>
        <begin position="1"/>
        <end position="20"/>
    </location>
</feature>
<dbReference type="Gene3D" id="3.40.50.2300">
    <property type="match status" value="2"/>
</dbReference>
<dbReference type="CDD" id="cd06341">
    <property type="entry name" value="PBP1_ABC_ligand_binding-like"/>
    <property type="match status" value="1"/>
</dbReference>
<comment type="similarity">
    <text evidence="1">Belongs to the leucine-binding protein family.</text>
</comment>
<organism evidence="5 6">
    <name type="scientific">Frankia alni (strain DSM 45986 / CECT 9034 / ACN14a)</name>
    <dbReference type="NCBI Taxonomy" id="326424"/>
    <lineage>
        <taxon>Bacteria</taxon>
        <taxon>Bacillati</taxon>
        <taxon>Actinomycetota</taxon>
        <taxon>Actinomycetes</taxon>
        <taxon>Frankiales</taxon>
        <taxon>Frankiaceae</taxon>
        <taxon>Frankia</taxon>
    </lineage>
</organism>
<evidence type="ECO:0000313" key="6">
    <source>
        <dbReference type="Proteomes" id="UP000000657"/>
    </source>
</evidence>
<evidence type="ECO:0000256" key="1">
    <source>
        <dbReference type="ARBA" id="ARBA00010062"/>
    </source>
</evidence>
<name>Q0RG82_FRAAA</name>
<reference evidence="5 6" key="1">
    <citation type="journal article" date="2007" name="Genome Res.">
        <title>Genome characteristics of facultatively symbiotic Frankia sp. strains reflect host range and host plant biogeography.</title>
        <authorList>
            <person name="Normand P."/>
            <person name="Lapierre P."/>
            <person name="Tisa L.S."/>
            <person name="Gogarten J.P."/>
            <person name="Alloisio N."/>
            <person name="Bagnarol E."/>
            <person name="Bassi C.A."/>
            <person name="Berry A.M."/>
            <person name="Bickhart D.M."/>
            <person name="Choisne N."/>
            <person name="Couloux A."/>
            <person name="Cournoyer B."/>
            <person name="Cruveiller S."/>
            <person name="Daubin V."/>
            <person name="Demange N."/>
            <person name="Francino M.P."/>
            <person name="Goltsman E."/>
            <person name="Huang Y."/>
            <person name="Kopp O.R."/>
            <person name="Labarre L."/>
            <person name="Lapidus A."/>
            <person name="Lavire C."/>
            <person name="Marechal J."/>
            <person name="Martinez M."/>
            <person name="Mastronunzio J.E."/>
            <person name="Mullin B.C."/>
            <person name="Niemann J."/>
            <person name="Pujic P."/>
            <person name="Rawnsley T."/>
            <person name="Rouy Z."/>
            <person name="Schenowitz C."/>
            <person name="Sellstedt A."/>
            <person name="Tavares F."/>
            <person name="Tomkins J.P."/>
            <person name="Vallenet D."/>
            <person name="Valverde C."/>
            <person name="Wall L.G."/>
            <person name="Wang Y."/>
            <person name="Medigue C."/>
            <person name="Benson D.R."/>
        </authorList>
    </citation>
    <scope>NUCLEOTIDE SEQUENCE [LARGE SCALE GENOMIC DNA]</scope>
    <source>
        <strain evidence="6">DSM 45986 / CECT 9034 / ACN14a</strain>
    </source>
</reference>
<evidence type="ECO:0000313" key="5">
    <source>
        <dbReference type="EMBL" id="CAJ63507.1"/>
    </source>
</evidence>
<evidence type="ECO:0000256" key="2">
    <source>
        <dbReference type="ARBA" id="ARBA00022729"/>
    </source>
</evidence>
<sequence>MGAGCSTASPPDADGSCTSPGVTKDQIKLGFIYPDTGVGSTLFASARAGVDARLGLANAEGGVNGRRVTYEWRDDAADPDTNARVARDLVEDAGVFGLIMSSTNVSGSARYLSDRGVPVTGLDAEPVWSQYQNMFSFVYPTQSAVDTFGTYVRQSGGRKAVVLTQPLSGAVTSFGDKVIRSMRAAGIEATGLTYTAGVDDAAATGRRLAAEGTDVLLSLLDARSLAEILGSMRSAGAAPTATLSFTGYDTGLLRQLGPVMAGVSIPLYFLPFEAGGPPLEEYRNAVRQYAPQLTSPDQEFALHSYIETDLFLRGLADAGACPTRASFIHSLHRVTNYNARGLIAPISIADDFGRQQICYAFVRANATATAFEVTQKQLCGRILPD</sequence>
<keyword evidence="2" id="KW-0732">Signal</keyword>
<dbReference type="HOGENOM" id="CLU_054023_0_0_11"/>